<accession>A0AAV7PZ13</accession>
<proteinExistence type="predicted"/>
<dbReference type="EMBL" id="JANPWB010000011">
    <property type="protein sequence ID" value="KAJ1132532.1"/>
    <property type="molecule type" value="Genomic_DNA"/>
</dbReference>
<evidence type="ECO:0000313" key="2">
    <source>
        <dbReference type="Proteomes" id="UP001066276"/>
    </source>
</evidence>
<name>A0AAV7PZ13_PLEWA</name>
<dbReference type="Proteomes" id="UP001066276">
    <property type="component" value="Chromosome 7"/>
</dbReference>
<comment type="caution">
    <text evidence="1">The sequence shown here is derived from an EMBL/GenBank/DDBJ whole genome shotgun (WGS) entry which is preliminary data.</text>
</comment>
<gene>
    <name evidence="1" type="ORF">NDU88_010841</name>
</gene>
<keyword evidence="2" id="KW-1185">Reference proteome</keyword>
<protein>
    <submittedName>
        <fullName evidence="1">Uncharacterized protein</fullName>
    </submittedName>
</protein>
<organism evidence="1 2">
    <name type="scientific">Pleurodeles waltl</name>
    <name type="common">Iberian ribbed newt</name>
    <dbReference type="NCBI Taxonomy" id="8319"/>
    <lineage>
        <taxon>Eukaryota</taxon>
        <taxon>Metazoa</taxon>
        <taxon>Chordata</taxon>
        <taxon>Craniata</taxon>
        <taxon>Vertebrata</taxon>
        <taxon>Euteleostomi</taxon>
        <taxon>Amphibia</taxon>
        <taxon>Batrachia</taxon>
        <taxon>Caudata</taxon>
        <taxon>Salamandroidea</taxon>
        <taxon>Salamandridae</taxon>
        <taxon>Pleurodelinae</taxon>
        <taxon>Pleurodeles</taxon>
    </lineage>
</organism>
<sequence>MSTARFSAEGPLVRAARAGVLRIPPRASRGLAAAPCAARQLRGLCIKRGHEPFPSRPQTPDPGPRCVPVSAHTHRKLGLTRSALWGIRKCAFPFRGDRLQGADVRRRCEVEGQGWISEEEERGDDGSAVEGDLIGAWRRAAGAEYRCAGRAIRPAYTPGCLRAVPEMPPWRRALLSVPCLHRQRAPCTGCKESGVITGRLLQPWMVIWPAGEGDMPNAGHTLRRRAWFVAATPEFIQGAP</sequence>
<dbReference type="AlphaFoldDB" id="A0AAV7PZ13"/>
<evidence type="ECO:0000313" key="1">
    <source>
        <dbReference type="EMBL" id="KAJ1132532.1"/>
    </source>
</evidence>
<reference evidence="1" key="1">
    <citation type="journal article" date="2022" name="bioRxiv">
        <title>Sequencing and chromosome-scale assembly of the giantPleurodeles waltlgenome.</title>
        <authorList>
            <person name="Brown T."/>
            <person name="Elewa A."/>
            <person name="Iarovenko S."/>
            <person name="Subramanian E."/>
            <person name="Araus A.J."/>
            <person name="Petzold A."/>
            <person name="Susuki M."/>
            <person name="Suzuki K.-i.T."/>
            <person name="Hayashi T."/>
            <person name="Toyoda A."/>
            <person name="Oliveira C."/>
            <person name="Osipova E."/>
            <person name="Leigh N.D."/>
            <person name="Simon A."/>
            <person name="Yun M.H."/>
        </authorList>
    </citation>
    <scope>NUCLEOTIDE SEQUENCE</scope>
    <source>
        <strain evidence="1">20211129_DDA</strain>
        <tissue evidence="1">Liver</tissue>
    </source>
</reference>